<gene>
    <name evidence="1" type="ORF">RHMOL_Rhmol07G0047300</name>
</gene>
<proteinExistence type="predicted"/>
<evidence type="ECO:0000313" key="1">
    <source>
        <dbReference type="EMBL" id="KAI8545537.1"/>
    </source>
</evidence>
<dbReference type="EMBL" id="CM046394">
    <property type="protein sequence ID" value="KAI8545537.1"/>
    <property type="molecule type" value="Genomic_DNA"/>
</dbReference>
<comment type="caution">
    <text evidence="1">The sequence shown here is derived from an EMBL/GenBank/DDBJ whole genome shotgun (WGS) entry which is preliminary data.</text>
</comment>
<accession>A0ACC0MYE9</accession>
<name>A0ACC0MYE9_RHOML</name>
<keyword evidence="2" id="KW-1185">Reference proteome</keyword>
<evidence type="ECO:0000313" key="2">
    <source>
        <dbReference type="Proteomes" id="UP001062846"/>
    </source>
</evidence>
<protein>
    <submittedName>
        <fullName evidence="1">Uncharacterized protein</fullName>
    </submittedName>
</protein>
<sequence length="332" mass="36298">MPRILSRFDAPPPPPLLATAATTMPHLIYEGGENQRPSSPFSSAIIAILIIASALILSSSLYLLLRCLARHRHGSRTFAAVDDNVFPSSINNHRVPSSINNHRDSRRENCSVNPLPLFTFNSVTGNLANGGDCAVCLSKFEASDRLRLLPLCCHAFHAECIDAWLSSNQTCPLCRSTVHPTESDALDKILPSEERPASFRVEIGSISRRRGSEIHSGGNRRSYSIGSFDYIVDGGYEISVGSTTHRRGSSVDKEPIAISLETLAGEVSRRSWLRDYVDHLASISPRTVSFRSSGWFGGGSSRRSDVVVGAVDLESNRIGEDIGEFFRWISGV</sequence>
<dbReference type="Proteomes" id="UP001062846">
    <property type="component" value="Chromosome 7"/>
</dbReference>
<reference evidence="1" key="1">
    <citation type="submission" date="2022-02" db="EMBL/GenBank/DDBJ databases">
        <title>Plant Genome Project.</title>
        <authorList>
            <person name="Zhang R.-G."/>
        </authorList>
    </citation>
    <scope>NUCLEOTIDE SEQUENCE</scope>
    <source>
        <strain evidence="1">AT1</strain>
    </source>
</reference>
<organism evidence="1 2">
    <name type="scientific">Rhododendron molle</name>
    <name type="common">Chinese azalea</name>
    <name type="synonym">Azalea mollis</name>
    <dbReference type="NCBI Taxonomy" id="49168"/>
    <lineage>
        <taxon>Eukaryota</taxon>
        <taxon>Viridiplantae</taxon>
        <taxon>Streptophyta</taxon>
        <taxon>Embryophyta</taxon>
        <taxon>Tracheophyta</taxon>
        <taxon>Spermatophyta</taxon>
        <taxon>Magnoliopsida</taxon>
        <taxon>eudicotyledons</taxon>
        <taxon>Gunneridae</taxon>
        <taxon>Pentapetalae</taxon>
        <taxon>asterids</taxon>
        <taxon>Ericales</taxon>
        <taxon>Ericaceae</taxon>
        <taxon>Ericoideae</taxon>
        <taxon>Rhodoreae</taxon>
        <taxon>Rhododendron</taxon>
    </lineage>
</organism>